<dbReference type="InterPro" id="IPR029044">
    <property type="entry name" value="Nucleotide-diphossugar_trans"/>
</dbReference>
<dbReference type="EMBL" id="LT838272">
    <property type="protein sequence ID" value="SMB98526.1"/>
    <property type="molecule type" value="Genomic_DNA"/>
</dbReference>
<dbReference type="STRING" id="698762.SAMN00808754_2389"/>
<proteinExistence type="predicted"/>
<dbReference type="RefSeq" id="WP_084665927.1">
    <property type="nucleotide sequence ID" value="NZ_LT838272.1"/>
</dbReference>
<reference evidence="1 2" key="1">
    <citation type="submission" date="2017-04" db="EMBL/GenBank/DDBJ databases">
        <authorList>
            <person name="Afonso C.L."/>
            <person name="Miller P.J."/>
            <person name="Scott M.A."/>
            <person name="Spackman E."/>
            <person name="Goraichik I."/>
            <person name="Dimitrov K.M."/>
            <person name="Suarez D.L."/>
            <person name="Swayne D.E."/>
        </authorList>
    </citation>
    <scope>NUCLEOTIDE SEQUENCE [LARGE SCALE GENOMIC DNA]</scope>
    <source>
        <strain evidence="1 2">ToBE</strain>
    </source>
</reference>
<dbReference type="Proteomes" id="UP000192569">
    <property type="component" value="Chromosome I"/>
</dbReference>
<dbReference type="SUPFAM" id="SSF53448">
    <property type="entry name" value="Nucleotide-diphospho-sugar transferases"/>
    <property type="match status" value="1"/>
</dbReference>
<accession>A0A1W1VYW4</accession>
<evidence type="ECO:0000313" key="1">
    <source>
        <dbReference type="EMBL" id="SMB98526.1"/>
    </source>
</evidence>
<dbReference type="Gene3D" id="3.90.550.10">
    <property type="entry name" value="Spore Coat Polysaccharide Biosynthesis Protein SpsA, Chain A"/>
    <property type="match status" value="1"/>
</dbReference>
<name>A0A1W1VYW4_9FIRM</name>
<protein>
    <recommendedName>
        <fullName evidence="3">Glycosyltransferase, GT2 family</fullName>
    </recommendedName>
</protein>
<sequence>METVAHTLPFLITGKKDLFLADLCLRSLEQSSPGALVILYNQGVLSNGELKDYLKRYNLQVHLLGQGINIGIAAGRMACFNYIWSRYPGVRYISEIHVDMIFPPGWVEGLIDFFNLYPEEPMVCPGILTSRGELHPEGKGKPVVPKIPTHDIEHMHNLLTTLTREVVLEGFVHPVLHRAEMLLAVGGYDLRFLKGKQGYEDDSLLLGYRYYMGLKYNWKPKCYLKVRVYHATLAQRPTLAGKEEAMAANLRGLVYQYGVKGLLELSEIYRDNPHFKTLAEQLIGELLFFSN</sequence>
<gene>
    <name evidence="1" type="ORF">SAMN00808754_2389</name>
</gene>
<keyword evidence="2" id="KW-1185">Reference proteome</keyword>
<dbReference type="AlphaFoldDB" id="A0A1W1VYW4"/>
<organism evidence="1 2">
    <name type="scientific">Thermanaeromonas toyohensis ToBE</name>
    <dbReference type="NCBI Taxonomy" id="698762"/>
    <lineage>
        <taxon>Bacteria</taxon>
        <taxon>Bacillati</taxon>
        <taxon>Bacillota</taxon>
        <taxon>Clostridia</taxon>
        <taxon>Neomoorellales</taxon>
        <taxon>Neomoorellaceae</taxon>
        <taxon>Thermanaeromonas</taxon>
    </lineage>
</organism>
<evidence type="ECO:0008006" key="3">
    <source>
        <dbReference type="Google" id="ProtNLM"/>
    </source>
</evidence>
<evidence type="ECO:0000313" key="2">
    <source>
        <dbReference type="Proteomes" id="UP000192569"/>
    </source>
</evidence>
<dbReference type="OrthoDB" id="2631737at2"/>